<evidence type="ECO:0000313" key="4">
    <source>
        <dbReference type="EMBL" id="KAG8222626.1"/>
    </source>
</evidence>
<dbReference type="SUPFAM" id="SSF111418">
    <property type="entry name" value="Hormone receptor domain"/>
    <property type="match status" value="1"/>
</dbReference>
<dbReference type="Pfam" id="PF02793">
    <property type="entry name" value="HRM"/>
    <property type="match status" value="1"/>
</dbReference>
<feature type="compositionally biased region" description="Basic residues" evidence="1">
    <location>
        <begin position="30"/>
        <end position="54"/>
    </location>
</feature>
<keyword evidence="2" id="KW-0732">Signal</keyword>
<dbReference type="InterPro" id="IPR017983">
    <property type="entry name" value="GPCR_2_secretin-like_CS"/>
</dbReference>
<sequence length="251" mass="28418">MKRQIVILTVLAVLFQSCMGYNDGLKARHQASGKFAHHRHRGHRKDAHHPHHHPPPPMALPLNSFNASIGESQEEPEIGTDFHDKELECLVEFEIEPYPTLWREGENGVEERVEDAIFCNRSWDKLLCWPTTLAATLAILPCFEELNGIKYDTTPGYVFPVNNQEIRLTVGSPLTERVHGRYDNGPYRLPGQLKGRHPISAVKKFIAHMLRARANNTSSGGKVGRKKEEAIMKMGAFSETTFITHHAVETR</sequence>
<dbReference type="Proteomes" id="UP000792457">
    <property type="component" value="Unassembled WGS sequence"/>
</dbReference>
<name>A0A8K0JUH1_LADFU</name>
<dbReference type="EMBL" id="KZ308138">
    <property type="protein sequence ID" value="KAG8222626.1"/>
    <property type="molecule type" value="Genomic_DNA"/>
</dbReference>
<reference evidence="4" key="2">
    <citation type="submission" date="2017-10" db="EMBL/GenBank/DDBJ databases">
        <title>Ladona fulva Genome sequencing and assembly.</title>
        <authorList>
            <person name="Murali S."/>
            <person name="Richards S."/>
            <person name="Bandaranaike D."/>
            <person name="Bellair M."/>
            <person name="Blankenburg K."/>
            <person name="Chao H."/>
            <person name="Dinh H."/>
            <person name="Doddapaneni H."/>
            <person name="Dugan-Rocha S."/>
            <person name="Elkadiri S."/>
            <person name="Gnanaolivu R."/>
            <person name="Hernandez B."/>
            <person name="Skinner E."/>
            <person name="Javaid M."/>
            <person name="Lee S."/>
            <person name="Li M."/>
            <person name="Ming W."/>
            <person name="Munidasa M."/>
            <person name="Muniz J."/>
            <person name="Nguyen L."/>
            <person name="Hughes D."/>
            <person name="Osuji N."/>
            <person name="Pu L.-L."/>
            <person name="Puazo M."/>
            <person name="Qu C."/>
            <person name="Quiroz J."/>
            <person name="Raj R."/>
            <person name="Weissenberger G."/>
            <person name="Xin Y."/>
            <person name="Zou X."/>
            <person name="Han Y."/>
            <person name="Worley K."/>
            <person name="Muzny D."/>
            <person name="Gibbs R."/>
        </authorList>
    </citation>
    <scope>NUCLEOTIDE SEQUENCE</scope>
    <source>
        <strain evidence="4">Sampled in the wild</strain>
    </source>
</reference>
<dbReference type="PROSITE" id="PS50227">
    <property type="entry name" value="G_PROTEIN_RECEP_F2_3"/>
    <property type="match status" value="1"/>
</dbReference>
<protein>
    <recommendedName>
        <fullName evidence="3">G-protein coupled receptors family 2 profile 1 domain-containing protein</fullName>
    </recommendedName>
</protein>
<feature type="chain" id="PRO_5035444800" description="G-protein coupled receptors family 2 profile 1 domain-containing protein" evidence="2">
    <location>
        <begin position="21"/>
        <end position="251"/>
    </location>
</feature>
<reference evidence="4" key="1">
    <citation type="submission" date="2013-04" db="EMBL/GenBank/DDBJ databases">
        <authorList>
            <person name="Qu J."/>
            <person name="Murali S.C."/>
            <person name="Bandaranaike D."/>
            <person name="Bellair M."/>
            <person name="Blankenburg K."/>
            <person name="Chao H."/>
            <person name="Dinh H."/>
            <person name="Doddapaneni H."/>
            <person name="Downs B."/>
            <person name="Dugan-Rocha S."/>
            <person name="Elkadiri S."/>
            <person name="Gnanaolivu R.D."/>
            <person name="Hernandez B."/>
            <person name="Javaid M."/>
            <person name="Jayaseelan J.C."/>
            <person name="Lee S."/>
            <person name="Li M."/>
            <person name="Ming W."/>
            <person name="Munidasa M."/>
            <person name="Muniz J."/>
            <person name="Nguyen L."/>
            <person name="Ongeri F."/>
            <person name="Osuji N."/>
            <person name="Pu L.-L."/>
            <person name="Puazo M."/>
            <person name="Qu C."/>
            <person name="Quiroz J."/>
            <person name="Raj R."/>
            <person name="Weissenberger G."/>
            <person name="Xin Y."/>
            <person name="Zou X."/>
            <person name="Han Y."/>
            <person name="Richards S."/>
            <person name="Worley K."/>
            <person name="Muzny D."/>
            <person name="Gibbs R."/>
        </authorList>
    </citation>
    <scope>NUCLEOTIDE SEQUENCE</scope>
    <source>
        <strain evidence="4">Sampled in the wild</strain>
    </source>
</reference>
<dbReference type="InterPro" id="IPR001879">
    <property type="entry name" value="GPCR_2_extracellular_dom"/>
</dbReference>
<gene>
    <name evidence="4" type="ORF">J437_LFUL002620</name>
</gene>
<evidence type="ECO:0000256" key="1">
    <source>
        <dbReference type="SAM" id="MobiDB-lite"/>
    </source>
</evidence>
<dbReference type="PROSITE" id="PS00649">
    <property type="entry name" value="G_PROTEIN_RECEP_F2_1"/>
    <property type="match status" value="1"/>
</dbReference>
<dbReference type="PROSITE" id="PS51257">
    <property type="entry name" value="PROKAR_LIPOPROTEIN"/>
    <property type="match status" value="1"/>
</dbReference>
<dbReference type="AlphaFoldDB" id="A0A8K0JUH1"/>
<proteinExistence type="predicted"/>
<dbReference type="InterPro" id="IPR036445">
    <property type="entry name" value="GPCR_2_extracell_dom_sf"/>
</dbReference>
<dbReference type="OrthoDB" id="6022368at2759"/>
<accession>A0A8K0JUH1</accession>
<feature type="region of interest" description="Disordered" evidence="1">
    <location>
        <begin position="30"/>
        <end position="60"/>
    </location>
</feature>
<feature type="domain" description="G-protein coupled receptors family 2 profile 1" evidence="3">
    <location>
        <begin position="88"/>
        <end position="159"/>
    </location>
</feature>
<comment type="caution">
    <text evidence="4">The sequence shown here is derived from an EMBL/GenBank/DDBJ whole genome shotgun (WGS) entry which is preliminary data.</text>
</comment>
<organism evidence="4 5">
    <name type="scientific">Ladona fulva</name>
    <name type="common">Scarce chaser dragonfly</name>
    <name type="synonym">Libellula fulva</name>
    <dbReference type="NCBI Taxonomy" id="123851"/>
    <lineage>
        <taxon>Eukaryota</taxon>
        <taxon>Metazoa</taxon>
        <taxon>Ecdysozoa</taxon>
        <taxon>Arthropoda</taxon>
        <taxon>Hexapoda</taxon>
        <taxon>Insecta</taxon>
        <taxon>Pterygota</taxon>
        <taxon>Palaeoptera</taxon>
        <taxon>Odonata</taxon>
        <taxon>Epiprocta</taxon>
        <taxon>Anisoptera</taxon>
        <taxon>Libelluloidea</taxon>
        <taxon>Libellulidae</taxon>
        <taxon>Ladona</taxon>
    </lineage>
</organism>
<evidence type="ECO:0000313" key="5">
    <source>
        <dbReference type="Proteomes" id="UP000792457"/>
    </source>
</evidence>
<dbReference type="GO" id="GO:0016020">
    <property type="term" value="C:membrane"/>
    <property type="evidence" value="ECO:0007669"/>
    <property type="project" value="InterPro"/>
</dbReference>
<dbReference type="Gene3D" id="4.10.1240.10">
    <property type="entry name" value="GPCR, family 2, extracellular hormone receptor domain"/>
    <property type="match status" value="1"/>
</dbReference>
<feature type="signal peptide" evidence="2">
    <location>
        <begin position="1"/>
        <end position="20"/>
    </location>
</feature>
<evidence type="ECO:0000259" key="3">
    <source>
        <dbReference type="PROSITE" id="PS50227"/>
    </source>
</evidence>
<evidence type="ECO:0000256" key="2">
    <source>
        <dbReference type="SAM" id="SignalP"/>
    </source>
</evidence>
<keyword evidence="5" id="KW-1185">Reference proteome</keyword>
<dbReference type="GO" id="GO:0004930">
    <property type="term" value="F:G protein-coupled receptor activity"/>
    <property type="evidence" value="ECO:0007669"/>
    <property type="project" value="InterPro"/>
</dbReference>